<dbReference type="PANTHER" id="PTHR21531">
    <property type="entry name" value="LOW-TEMPERATURE VIABILITY PROTEIN LTV1-RELATED"/>
    <property type="match status" value="1"/>
</dbReference>
<protein>
    <submittedName>
        <fullName evidence="4">Uncharacterized protein LOC103491841</fullName>
    </submittedName>
</protein>
<gene>
    <name evidence="4" type="primary">LOC103491841</name>
</gene>
<keyword evidence="2" id="KW-1133">Transmembrane helix</keyword>
<accession>A0ABM3KWP0</accession>
<evidence type="ECO:0000256" key="2">
    <source>
        <dbReference type="SAM" id="Phobius"/>
    </source>
</evidence>
<sequence>MEHTHMYMLIYSLLHIVMELLPPIVFLFGSSMQSRGEVGGTSSPENVRREILELEFPDDGYNYLLYLRVIRNTGNGSTSYQNPKAKLNHVPLDEKAYYASRMIVSKVNFDANENVYEAASKIVGVRVQNVVDLEIAALLDDDDLLRFGSDVTMIYCDLVLMPFSMSFMISSFILEHFGLL</sequence>
<evidence type="ECO:0000256" key="1">
    <source>
        <dbReference type="ARBA" id="ARBA00009078"/>
    </source>
</evidence>
<proteinExistence type="inferred from homology"/>
<feature type="transmembrane region" description="Helical" evidence="2">
    <location>
        <begin position="6"/>
        <end position="28"/>
    </location>
</feature>
<keyword evidence="3" id="KW-1185">Reference proteome</keyword>
<feature type="transmembrane region" description="Helical" evidence="2">
    <location>
        <begin position="154"/>
        <end position="174"/>
    </location>
</feature>
<dbReference type="GeneID" id="103491841"/>
<comment type="similarity">
    <text evidence="1">Belongs to the LTV1 family.</text>
</comment>
<keyword evidence="2" id="KW-0812">Transmembrane</keyword>
<dbReference type="Proteomes" id="UP001652600">
    <property type="component" value="Chromosome 6"/>
</dbReference>
<dbReference type="PANTHER" id="PTHR21531:SF0">
    <property type="entry name" value="PROTEIN LTV1 HOMOLOG"/>
    <property type="match status" value="1"/>
</dbReference>
<evidence type="ECO:0000313" key="3">
    <source>
        <dbReference type="Proteomes" id="UP001652600"/>
    </source>
</evidence>
<reference evidence="4" key="1">
    <citation type="submission" date="2025-08" db="UniProtKB">
        <authorList>
            <consortium name="RefSeq"/>
        </authorList>
    </citation>
    <scope>IDENTIFICATION</scope>
    <source>
        <tissue evidence="4">Stem</tissue>
    </source>
</reference>
<name>A0ABM3KWP0_CUCME</name>
<evidence type="ECO:0000313" key="4">
    <source>
        <dbReference type="RefSeq" id="XP_050942202.1"/>
    </source>
</evidence>
<organism evidence="3 4">
    <name type="scientific">Cucumis melo</name>
    <name type="common">Muskmelon</name>
    <dbReference type="NCBI Taxonomy" id="3656"/>
    <lineage>
        <taxon>Eukaryota</taxon>
        <taxon>Viridiplantae</taxon>
        <taxon>Streptophyta</taxon>
        <taxon>Embryophyta</taxon>
        <taxon>Tracheophyta</taxon>
        <taxon>Spermatophyta</taxon>
        <taxon>Magnoliopsida</taxon>
        <taxon>eudicotyledons</taxon>
        <taxon>Gunneridae</taxon>
        <taxon>Pentapetalae</taxon>
        <taxon>rosids</taxon>
        <taxon>fabids</taxon>
        <taxon>Cucurbitales</taxon>
        <taxon>Cucurbitaceae</taxon>
        <taxon>Benincaseae</taxon>
        <taxon>Cucumis</taxon>
    </lineage>
</organism>
<dbReference type="InterPro" id="IPR007307">
    <property type="entry name" value="Ltv1"/>
</dbReference>
<keyword evidence="2" id="KW-0472">Membrane</keyword>
<dbReference type="RefSeq" id="XP_050942202.1">
    <property type="nucleotide sequence ID" value="XM_051086245.1"/>
</dbReference>